<dbReference type="OrthoDB" id="2597123at2"/>
<evidence type="ECO:0000313" key="2">
    <source>
        <dbReference type="Proteomes" id="UP000093309"/>
    </source>
</evidence>
<accession>A0A1C0ZVD4</accession>
<dbReference type="RefSeq" id="WP_065855955.1">
    <property type="nucleotide sequence ID" value="NZ_LYPC01000027.1"/>
</dbReference>
<keyword evidence="2" id="KW-1185">Reference proteome</keyword>
<dbReference type="STRING" id="512399.A8709_29735"/>
<comment type="caution">
    <text evidence="1">The sequence shown here is derived from an EMBL/GenBank/DDBJ whole genome shotgun (WGS) entry which is preliminary data.</text>
</comment>
<dbReference type="EMBL" id="LYPC01000027">
    <property type="protein sequence ID" value="OCT12037.1"/>
    <property type="molecule type" value="Genomic_DNA"/>
</dbReference>
<protein>
    <submittedName>
        <fullName evidence="1">Uncharacterized protein</fullName>
    </submittedName>
</protein>
<gene>
    <name evidence="1" type="ORF">A8709_29735</name>
</gene>
<reference evidence="2" key="1">
    <citation type="submission" date="2016-05" db="EMBL/GenBank/DDBJ databases">
        <title>Paenibacillus oryzae. sp. nov., isolated from the rice root.</title>
        <authorList>
            <person name="Zhang J."/>
            <person name="Zhang X."/>
        </authorList>
    </citation>
    <scope>NUCLEOTIDE SEQUENCE [LARGE SCALE GENOMIC DNA]</scope>
    <source>
        <strain evidence="2">KCTC13222</strain>
    </source>
</reference>
<organism evidence="1 2">
    <name type="scientific">Paenibacillus pectinilyticus</name>
    <dbReference type="NCBI Taxonomy" id="512399"/>
    <lineage>
        <taxon>Bacteria</taxon>
        <taxon>Bacillati</taxon>
        <taxon>Bacillota</taxon>
        <taxon>Bacilli</taxon>
        <taxon>Bacillales</taxon>
        <taxon>Paenibacillaceae</taxon>
        <taxon>Paenibacillus</taxon>
    </lineage>
</organism>
<dbReference type="AlphaFoldDB" id="A0A1C0ZVD4"/>
<name>A0A1C0ZVD4_9BACL</name>
<evidence type="ECO:0000313" key="1">
    <source>
        <dbReference type="EMBL" id="OCT12037.1"/>
    </source>
</evidence>
<proteinExistence type="predicted"/>
<dbReference type="Proteomes" id="UP000093309">
    <property type="component" value="Unassembled WGS sequence"/>
</dbReference>
<sequence>MSWYQAYLPAWDLKDQNGLPVIPGKYEVSIIVPNTLEYDMEGTAVSETLTNFAKFQKWDVELTQDQINKITN</sequence>